<proteinExistence type="predicted"/>
<comment type="caution">
    <text evidence="1">The sequence shown here is derived from an EMBL/GenBank/DDBJ whole genome shotgun (WGS) entry which is preliminary data.</text>
</comment>
<evidence type="ECO:0000313" key="2">
    <source>
        <dbReference type="Proteomes" id="UP000790709"/>
    </source>
</evidence>
<dbReference type="Proteomes" id="UP000790709">
    <property type="component" value="Unassembled WGS sequence"/>
</dbReference>
<reference evidence="1" key="1">
    <citation type="journal article" date="2021" name="New Phytol.">
        <title>Evolutionary innovations through gain and loss of genes in the ectomycorrhizal Boletales.</title>
        <authorList>
            <person name="Wu G."/>
            <person name="Miyauchi S."/>
            <person name="Morin E."/>
            <person name="Kuo A."/>
            <person name="Drula E."/>
            <person name="Varga T."/>
            <person name="Kohler A."/>
            <person name="Feng B."/>
            <person name="Cao Y."/>
            <person name="Lipzen A."/>
            <person name="Daum C."/>
            <person name="Hundley H."/>
            <person name="Pangilinan J."/>
            <person name="Johnson J."/>
            <person name="Barry K."/>
            <person name="LaButti K."/>
            <person name="Ng V."/>
            <person name="Ahrendt S."/>
            <person name="Min B."/>
            <person name="Choi I.G."/>
            <person name="Park H."/>
            <person name="Plett J.M."/>
            <person name="Magnuson J."/>
            <person name="Spatafora J.W."/>
            <person name="Nagy L.G."/>
            <person name="Henrissat B."/>
            <person name="Grigoriev I.V."/>
            <person name="Yang Z.L."/>
            <person name="Xu J."/>
            <person name="Martin F.M."/>
        </authorList>
    </citation>
    <scope>NUCLEOTIDE SEQUENCE</scope>
    <source>
        <strain evidence="1">KUC20120723A-06</strain>
    </source>
</reference>
<organism evidence="1 2">
    <name type="scientific">Leucogyrophana mollusca</name>
    <dbReference type="NCBI Taxonomy" id="85980"/>
    <lineage>
        <taxon>Eukaryota</taxon>
        <taxon>Fungi</taxon>
        <taxon>Dikarya</taxon>
        <taxon>Basidiomycota</taxon>
        <taxon>Agaricomycotina</taxon>
        <taxon>Agaricomycetes</taxon>
        <taxon>Agaricomycetidae</taxon>
        <taxon>Boletales</taxon>
        <taxon>Boletales incertae sedis</taxon>
        <taxon>Leucogyrophana</taxon>
    </lineage>
</organism>
<gene>
    <name evidence="1" type="ORF">BV22DRAFT_234456</name>
</gene>
<name>A0ACB8BQ15_9AGAM</name>
<dbReference type="EMBL" id="MU266358">
    <property type="protein sequence ID" value="KAH7928000.1"/>
    <property type="molecule type" value="Genomic_DNA"/>
</dbReference>
<accession>A0ACB8BQ15</accession>
<sequence>MVSLAQKAASCCVPYGTLGEPYQSPIQRRISRYIVPAILMRLLRRMRRNPRHRSCSVECLFVFIVGRAATIEVAEASGTFAFPLPPVHISVKPLREITEVRWVYCFAARWTKHLLCRWKSIGYCLNSTLPSRSMSTPGVRSHGYCRCCFMPTISATYTSEQVKAPLFDTLFAQTYKFCPLVIASVPCIAATGLGLALRFPSPTSSQILSVLLPSGQPPAPTPSRYLVASTILCIVGSVSRIWCFRTLGRHFTYELSLQREHQLVTGGPYAFVRHPSYTSGILAMAGMTLVHLSPGSFTRSCGWLNTTSGRTLFGVGLVQLIWAICVALGRTRKEDMMLKERFGDEWKRYARRVQYRLIPWVY</sequence>
<keyword evidence="2" id="KW-1185">Reference proteome</keyword>
<evidence type="ECO:0000313" key="1">
    <source>
        <dbReference type="EMBL" id="KAH7928000.1"/>
    </source>
</evidence>
<protein>
    <submittedName>
        <fullName evidence="1">Uncharacterized protein</fullName>
    </submittedName>
</protein>